<dbReference type="Proteomes" id="UP000036106">
    <property type="component" value="Chromosome"/>
</dbReference>
<dbReference type="Pfam" id="PF00149">
    <property type="entry name" value="Metallophos"/>
    <property type="match status" value="1"/>
</dbReference>
<dbReference type="InterPro" id="IPR004843">
    <property type="entry name" value="Calcineurin-like_PHP"/>
</dbReference>
<proteinExistence type="predicted"/>
<organism evidence="2 3">
    <name type="scientific">Companilactobacillus ginsenosidimutans</name>
    <dbReference type="NCBI Taxonomy" id="1007676"/>
    <lineage>
        <taxon>Bacteria</taxon>
        <taxon>Bacillati</taxon>
        <taxon>Bacillota</taxon>
        <taxon>Bacilli</taxon>
        <taxon>Lactobacillales</taxon>
        <taxon>Lactobacillaceae</taxon>
        <taxon>Companilactobacillus</taxon>
    </lineage>
</organism>
<evidence type="ECO:0000259" key="1">
    <source>
        <dbReference type="Pfam" id="PF00149"/>
    </source>
</evidence>
<dbReference type="InterPro" id="IPR050126">
    <property type="entry name" value="Ap4A_hydrolase"/>
</dbReference>
<dbReference type="RefSeq" id="WP_048704794.1">
    <property type="nucleotide sequence ID" value="NZ_CP012034.1"/>
</dbReference>
<sequence>MSTSRNIYLTISLPGQNIEETLNEQKLMEHTISKKNLLKEVGDKKYIIDDSDKAVSKYSSGAAKLVRQLFESTVKYYVAEGLPFISVGSGLGRDDLRYFKKIDPGFGYDIYVVDFIAPELEKASDVELIDKLEPLVKDTYSRKKLEGYLNRYHSVKWDELGWKILTPTVFFSILSFPFVADPYYHDPIPEELVIIGDVHGDYDDLVEILDSHPKADFTLLGDYIDRGPQSGKVIRLLLERHESLHLLSGNHEVNLRKKYIEKRTTIGRLQQDTVNQLSEEGIGENEIRTFLSLLGTYRAIHFANRNIVLSHAGMEPSLTLNLALHGGIDLVPSEIFLYGIKKEGESSYDRDVDFEWVSHPIKHAVMIHGHRNKFERVGITEEHNKTTTINLADQDTTTLRYATIQRDKSCEVHIRKRFSNDERIISFDL</sequence>
<dbReference type="STRING" id="1007676.ABM34_07915"/>
<dbReference type="SUPFAM" id="SSF56300">
    <property type="entry name" value="Metallo-dependent phosphatases"/>
    <property type="match status" value="1"/>
</dbReference>
<dbReference type="PANTHER" id="PTHR42850:SF4">
    <property type="entry name" value="ZINC-DEPENDENT ENDOPOLYPHOSPHATASE"/>
    <property type="match status" value="1"/>
</dbReference>
<evidence type="ECO:0000313" key="2">
    <source>
        <dbReference type="EMBL" id="AKP67461.1"/>
    </source>
</evidence>
<dbReference type="GO" id="GO:0005737">
    <property type="term" value="C:cytoplasm"/>
    <property type="evidence" value="ECO:0007669"/>
    <property type="project" value="TreeGrafter"/>
</dbReference>
<dbReference type="AlphaFoldDB" id="A0A0H4QK88"/>
<evidence type="ECO:0000313" key="3">
    <source>
        <dbReference type="Proteomes" id="UP000036106"/>
    </source>
</evidence>
<dbReference type="KEGG" id="lgn:ABM34_07915"/>
<protein>
    <recommendedName>
        <fullName evidence="1">Calcineurin-like phosphoesterase domain-containing protein</fullName>
    </recommendedName>
</protein>
<accession>A0A0H4QK88</accession>
<dbReference type="InterPro" id="IPR029052">
    <property type="entry name" value="Metallo-depent_PP-like"/>
</dbReference>
<dbReference type="Gene3D" id="3.60.21.10">
    <property type="match status" value="1"/>
</dbReference>
<feature type="domain" description="Calcineurin-like phosphoesterase" evidence="1">
    <location>
        <begin position="193"/>
        <end position="359"/>
    </location>
</feature>
<dbReference type="OrthoDB" id="384253at2"/>
<dbReference type="PATRIC" id="fig|1007676.4.peg.1594"/>
<dbReference type="PANTHER" id="PTHR42850">
    <property type="entry name" value="METALLOPHOSPHOESTERASE"/>
    <property type="match status" value="1"/>
</dbReference>
<name>A0A0H4QK88_9LACO</name>
<dbReference type="GO" id="GO:0016791">
    <property type="term" value="F:phosphatase activity"/>
    <property type="evidence" value="ECO:0007669"/>
    <property type="project" value="TreeGrafter"/>
</dbReference>
<reference evidence="3" key="1">
    <citation type="submission" date="2015-07" db="EMBL/GenBank/DDBJ databases">
        <title>Lactobacillus ginsenosidimutans/EMML 3141/ whole genome sequencing.</title>
        <authorList>
            <person name="Kim M.K."/>
            <person name="Im W.-T."/>
            <person name="Srinivasan S."/>
            <person name="Lee J.-J."/>
        </authorList>
    </citation>
    <scope>NUCLEOTIDE SEQUENCE [LARGE SCALE GENOMIC DNA]</scope>
    <source>
        <strain evidence="3">EMML 3041</strain>
    </source>
</reference>
<dbReference type="EMBL" id="CP012034">
    <property type="protein sequence ID" value="AKP67461.1"/>
    <property type="molecule type" value="Genomic_DNA"/>
</dbReference>
<keyword evidence="3" id="KW-1185">Reference proteome</keyword>
<gene>
    <name evidence="2" type="ORF">ABM34_07915</name>
</gene>